<dbReference type="GeneID" id="26842868"/>
<protein>
    <submittedName>
        <fullName evidence="2">Uncharacterized protein</fullName>
    </submittedName>
</protein>
<sequence>MNFPLLILAISLIASGTLCTIQKDIDEKEAEKREQPFYDAVNGVVGYARDNNLMWRKITLWASFVYYTVKVGAEVFAACGKCMSDKKEPDGNCQSSSEGLVQNLGMTILTGGLVFLGNSRRSNTVSIKHDLSTIVVGSMMLVKLLYP</sequence>
<keyword evidence="1" id="KW-0732">Signal</keyword>
<feature type="chain" id="PRO_5006884429" evidence="1">
    <location>
        <begin position="20"/>
        <end position="147"/>
    </location>
</feature>
<dbReference type="RefSeq" id="XP_015464484.1">
    <property type="nucleotide sequence ID" value="XM_015614688.1"/>
</dbReference>
<dbReference type="Proteomes" id="UP000054251">
    <property type="component" value="Unassembled WGS sequence"/>
</dbReference>
<proteinExistence type="predicted"/>
<organism evidence="2 3">
    <name type="scientific">Debaryomyces fabryi</name>
    <dbReference type="NCBI Taxonomy" id="58627"/>
    <lineage>
        <taxon>Eukaryota</taxon>
        <taxon>Fungi</taxon>
        <taxon>Dikarya</taxon>
        <taxon>Ascomycota</taxon>
        <taxon>Saccharomycotina</taxon>
        <taxon>Pichiomycetes</taxon>
        <taxon>Debaryomycetaceae</taxon>
        <taxon>Debaryomyces</taxon>
    </lineage>
</organism>
<reference evidence="2 3" key="1">
    <citation type="submission" date="2015-11" db="EMBL/GenBank/DDBJ databases">
        <title>The genome of Debaryomyces fabryi.</title>
        <authorList>
            <person name="Tafer H."/>
            <person name="Lopandic K."/>
        </authorList>
    </citation>
    <scope>NUCLEOTIDE SEQUENCE [LARGE SCALE GENOMIC DNA]</scope>
    <source>
        <strain evidence="2 3">CBS 789</strain>
    </source>
</reference>
<name>A0A0V1PQ70_9ASCO</name>
<evidence type="ECO:0000256" key="1">
    <source>
        <dbReference type="SAM" id="SignalP"/>
    </source>
</evidence>
<accession>A0A0V1PQ70</accession>
<gene>
    <name evidence="2" type="ORF">AC631_05859</name>
</gene>
<evidence type="ECO:0000313" key="2">
    <source>
        <dbReference type="EMBL" id="KRZ98381.1"/>
    </source>
</evidence>
<dbReference type="EMBL" id="LMYN01000305">
    <property type="protein sequence ID" value="KRZ98381.1"/>
    <property type="molecule type" value="Genomic_DNA"/>
</dbReference>
<evidence type="ECO:0000313" key="3">
    <source>
        <dbReference type="Proteomes" id="UP000054251"/>
    </source>
</evidence>
<comment type="caution">
    <text evidence="2">The sequence shown here is derived from an EMBL/GenBank/DDBJ whole genome shotgun (WGS) entry which is preliminary data.</text>
</comment>
<keyword evidence="3" id="KW-1185">Reference proteome</keyword>
<dbReference type="AlphaFoldDB" id="A0A0V1PQ70"/>
<feature type="signal peptide" evidence="1">
    <location>
        <begin position="1"/>
        <end position="19"/>
    </location>
</feature>